<feature type="transmembrane region" description="Helical" evidence="6">
    <location>
        <begin position="192"/>
        <end position="210"/>
    </location>
</feature>
<evidence type="ECO:0000256" key="5">
    <source>
        <dbReference type="ARBA" id="ARBA00023136"/>
    </source>
</evidence>
<dbReference type="EMBL" id="MLJW01003442">
    <property type="protein sequence ID" value="OIQ72052.1"/>
    <property type="molecule type" value="Genomic_DNA"/>
</dbReference>
<evidence type="ECO:0000256" key="1">
    <source>
        <dbReference type="ARBA" id="ARBA00004651"/>
    </source>
</evidence>
<organism evidence="7">
    <name type="scientific">mine drainage metagenome</name>
    <dbReference type="NCBI Taxonomy" id="410659"/>
    <lineage>
        <taxon>unclassified sequences</taxon>
        <taxon>metagenomes</taxon>
        <taxon>ecological metagenomes</taxon>
    </lineage>
</organism>
<gene>
    <name evidence="7" type="ORF">GALL_463280</name>
</gene>
<dbReference type="PANTHER" id="PTHR30086:SF20">
    <property type="entry name" value="ARGININE EXPORTER PROTEIN ARGO-RELATED"/>
    <property type="match status" value="1"/>
</dbReference>
<reference evidence="7" key="1">
    <citation type="submission" date="2016-10" db="EMBL/GenBank/DDBJ databases">
        <title>Sequence of Gallionella enrichment culture.</title>
        <authorList>
            <person name="Poehlein A."/>
            <person name="Muehling M."/>
            <person name="Daniel R."/>
        </authorList>
    </citation>
    <scope>NUCLEOTIDE SEQUENCE</scope>
</reference>
<evidence type="ECO:0000313" key="7">
    <source>
        <dbReference type="EMBL" id="OIQ72052.1"/>
    </source>
</evidence>
<feature type="transmembrane region" description="Helical" evidence="6">
    <location>
        <begin position="150"/>
        <end position="172"/>
    </location>
</feature>
<dbReference type="GO" id="GO:0015171">
    <property type="term" value="F:amino acid transmembrane transporter activity"/>
    <property type="evidence" value="ECO:0007669"/>
    <property type="project" value="TreeGrafter"/>
</dbReference>
<feature type="transmembrane region" description="Helical" evidence="6">
    <location>
        <begin position="117"/>
        <end position="138"/>
    </location>
</feature>
<accession>A0A1J5PWW4</accession>
<evidence type="ECO:0000256" key="4">
    <source>
        <dbReference type="ARBA" id="ARBA00022989"/>
    </source>
</evidence>
<evidence type="ECO:0000256" key="6">
    <source>
        <dbReference type="SAM" id="Phobius"/>
    </source>
</evidence>
<keyword evidence="2" id="KW-1003">Cell membrane</keyword>
<evidence type="ECO:0000256" key="2">
    <source>
        <dbReference type="ARBA" id="ARBA00022475"/>
    </source>
</evidence>
<comment type="caution">
    <text evidence="7">The sequence shown here is derived from an EMBL/GenBank/DDBJ whole genome shotgun (WGS) entry which is preliminary data.</text>
</comment>
<protein>
    <submittedName>
        <fullName evidence="7">LysE type translocator</fullName>
    </submittedName>
</protein>
<dbReference type="Pfam" id="PF01810">
    <property type="entry name" value="LysE"/>
    <property type="match status" value="1"/>
</dbReference>
<keyword evidence="4 6" id="KW-1133">Transmembrane helix</keyword>
<comment type="subcellular location">
    <subcellularLocation>
        <location evidence="1">Cell membrane</location>
        <topology evidence="1">Multi-pass membrane protein</topology>
    </subcellularLocation>
</comment>
<feature type="transmembrane region" description="Helical" evidence="6">
    <location>
        <begin position="76"/>
        <end position="97"/>
    </location>
</feature>
<name>A0A1J5PWW4_9ZZZZ</name>
<dbReference type="PANTHER" id="PTHR30086">
    <property type="entry name" value="ARGININE EXPORTER PROTEIN ARGO"/>
    <property type="match status" value="1"/>
</dbReference>
<dbReference type="InterPro" id="IPR001123">
    <property type="entry name" value="LeuE-type"/>
</dbReference>
<evidence type="ECO:0000256" key="3">
    <source>
        <dbReference type="ARBA" id="ARBA00022692"/>
    </source>
</evidence>
<feature type="transmembrane region" description="Helical" evidence="6">
    <location>
        <begin position="39"/>
        <end position="69"/>
    </location>
</feature>
<keyword evidence="5 6" id="KW-0472">Membrane</keyword>
<sequence>MTANIWPLLGTGFLLGWSVAWPPGPINTEIARRCVARGFWAGFGLLCGACSGDALWAALVALGVGLLFTGKLAQEVMGTVSVALLAFLMWTFFRRAYDALTKPAVAPAPSKFDSTRASYVLGFSMAITSPLNVTFWLAAVGRPEMANLGVGSLMLIVAAVLLGALTWGLIWSSTVMLVHARVSAAVGKWGSVVMNGGTGVLMLYFIVGSLRRLLGA</sequence>
<proteinExistence type="predicted"/>
<dbReference type="GO" id="GO:0005886">
    <property type="term" value="C:plasma membrane"/>
    <property type="evidence" value="ECO:0007669"/>
    <property type="project" value="UniProtKB-SubCell"/>
</dbReference>
<keyword evidence="3 6" id="KW-0812">Transmembrane</keyword>
<dbReference type="AlphaFoldDB" id="A0A1J5PWW4"/>